<dbReference type="AlphaFoldDB" id="A0A2W5PB93"/>
<sequence length="155" mass="16227">MMLAFALLLAGAREPLGVWQRWAALRDGPPPRCYAIAQPLRRDGTTDRRGGYAAVAARQGAARVPSVSFRLSRPRGAGAALTLAIGERRFALVGDRDTARAADAATDRAIVAAMRGARAMTLATLDPAGRELADTYPLAGAATAIDAAQLGCARR</sequence>
<dbReference type="EMBL" id="QFQI01000001">
    <property type="protein sequence ID" value="PZQ63052.1"/>
    <property type="molecule type" value="Genomic_DNA"/>
</dbReference>
<reference evidence="1 2" key="1">
    <citation type="submission" date="2017-08" db="EMBL/GenBank/DDBJ databases">
        <title>Infants hospitalized years apart are colonized by the same room-sourced microbial strains.</title>
        <authorList>
            <person name="Brooks B."/>
            <person name="Olm M.R."/>
            <person name="Firek B.A."/>
            <person name="Baker R."/>
            <person name="Thomas B.C."/>
            <person name="Morowitz M.J."/>
            <person name="Banfield J.F."/>
        </authorList>
    </citation>
    <scope>NUCLEOTIDE SEQUENCE [LARGE SCALE GENOMIC DNA]</scope>
    <source>
        <strain evidence="1">S2_005_001_R1_22</strain>
    </source>
</reference>
<dbReference type="Proteomes" id="UP000249229">
    <property type="component" value="Unassembled WGS sequence"/>
</dbReference>
<accession>A0A2W5PB93</accession>
<evidence type="ECO:0000313" key="1">
    <source>
        <dbReference type="EMBL" id="PZQ63052.1"/>
    </source>
</evidence>
<comment type="caution">
    <text evidence="1">The sequence shown here is derived from an EMBL/GenBank/DDBJ whole genome shotgun (WGS) entry which is preliminary data.</text>
</comment>
<organism evidence="1 2">
    <name type="scientific">Sphingomonas taxi</name>
    <dbReference type="NCBI Taxonomy" id="1549858"/>
    <lineage>
        <taxon>Bacteria</taxon>
        <taxon>Pseudomonadati</taxon>
        <taxon>Pseudomonadota</taxon>
        <taxon>Alphaproteobacteria</taxon>
        <taxon>Sphingomonadales</taxon>
        <taxon>Sphingomonadaceae</taxon>
        <taxon>Sphingomonas</taxon>
    </lineage>
</organism>
<proteinExistence type="predicted"/>
<evidence type="ECO:0000313" key="2">
    <source>
        <dbReference type="Proteomes" id="UP000249229"/>
    </source>
</evidence>
<protein>
    <submittedName>
        <fullName evidence="1">Uncharacterized protein</fullName>
    </submittedName>
</protein>
<name>A0A2W5PB93_9SPHN</name>
<gene>
    <name evidence="1" type="ORF">DI544_02430</name>
</gene>